<dbReference type="PANTHER" id="PTHR34819">
    <property type="entry name" value="LARGE CYSTEINE-RICH PERIPLASMIC PROTEIN OMCB"/>
    <property type="match status" value="1"/>
</dbReference>
<feature type="domain" description="DUF7507" evidence="3">
    <location>
        <begin position="801"/>
        <end position="895"/>
    </location>
</feature>
<feature type="region of interest" description="Disordered" evidence="1">
    <location>
        <begin position="1532"/>
        <end position="1551"/>
    </location>
</feature>
<dbReference type="HOGENOM" id="CLU_239420_0_0_11"/>
<evidence type="ECO:0000313" key="5">
    <source>
        <dbReference type="Proteomes" id="UP000027178"/>
    </source>
</evidence>
<keyword evidence="2" id="KW-1133">Transmembrane helix</keyword>
<feature type="domain" description="DUF7507" evidence="3">
    <location>
        <begin position="469"/>
        <end position="568"/>
    </location>
</feature>
<proteinExistence type="predicted"/>
<gene>
    <name evidence="4" type="ORF">KCH_75990</name>
</gene>
<comment type="caution">
    <text evidence="4">The sequence shown here is derived from an EMBL/GenBank/DDBJ whole genome shotgun (WGS) entry which is preliminary data.</text>
</comment>
<feature type="domain" description="DUF7507" evidence="3">
    <location>
        <begin position="1239"/>
        <end position="1331"/>
    </location>
</feature>
<dbReference type="eggNOG" id="COG1361">
    <property type="taxonomic scope" value="Bacteria"/>
</dbReference>
<dbReference type="InterPro" id="IPR013783">
    <property type="entry name" value="Ig-like_fold"/>
</dbReference>
<feature type="domain" description="DUF7507" evidence="3">
    <location>
        <begin position="1128"/>
        <end position="1222"/>
    </location>
</feature>
<organism evidence="4 5">
    <name type="scientific">Kitasatospora cheerisanensis KCTC 2395</name>
    <dbReference type="NCBI Taxonomy" id="1348663"/>
    <lineage>
        <taxon>Bacteria</taxon>
        <taxon>Bacillati</taxon>
        <taxon>Actinomycetota</taxon>
        <taxon>Actinomycetes</taxon>
        <taxon>Kitasatosporales</taxon>
        <taxon>Streptomycetaceae</taxon>
        <taxon>Kitasatospora</taxon>
    </lineage>
</organism>
<keyword evidence="2" id="KW-0812">Transmembrane</keyword>
<feature type="domain" description="DUF7507" evidence="3">
    <location>
        <begin position="1454"/>
        <end position="1549"/>
    </location>
</feature>
<feature type="domain" description="DUF7507" evidence="3">
    <location>
        <begin position="691"/>
        <end position="786"/>
    </location>
</feature>
<dbReference type="InterPro" id="IPR051172">
    <property type="entry name" value="Chlamydia_OmcB"/>
</dbReference>
<feature type="domain" description="DUF7507" evidence="3">
    <location>
        <begin position="582"/>
        <end position="677"/>
    </location>
</feature>
<feature type="region of interest" description="Disordered" evidence="1">
    <location>
        <begin position="1424"/>
        <end position="1445"/>
    </location>
</feature>
<dbReference type="PATRIC" id="fig|1348663.4.peg.7351"/>
<feature type="domain" description="DUF7507" evidence="3">
    <location>
        <begin position="1019"/>
        <end position="1113"/>
    </location>
</feature>
<keyword evidence="2" id="KW-0472">Membrane</keyword>
<dbReference type="Pfam" id="PF24346">
    <property type="entry name" value="DUF7507"/>
    <property type="match status" value="12"/>
</dbReference>
<dbReference type="EMBL" id="JNBY01000168">
    <property type="protein sequence ID" value="KDN80623.1"/>
    <property type="molecule type" value="Genomic_DNA"/>
</dbReference>
<feature type="domain" description="DUF7507" evidence="3">
    <location>
        <begin position="1345"/>
        <end position="1440"/>
    </location>
</feature>
<accession>A0A066YGL0</accession>
<dbReference type="NCBIfam" id="TIGR01451">
    <property type="entry name" value="B_ant_repeat"/>
    <property type="match status" value="10"/>
</dbReference>
<dbReference type="Proteomes" id="UP000027178">
    <property type="component" value="Unassembled WGS sequence"/>
</dbReference>
<dbReference type="InterPro" id="IPR013320">
    <property type="entry name" value="ConA-like_dom_sf"/>
</dbReference>
<feature type="domain" description="DUF7507" evidence="3">
    <location>
        <begin position="910"/>
        <end position="1004"/>
    </location>
</feature>
<sequence>MVSAGLSAAAAAQGVVPTGHRTAVAPERVRALGTPLLQEDFTGATADPRFVATGAACLTGAPSSALGPDGRQLGGCPIPEVGPVPPLDSAPFGYLRITDSSNDQDAAVLFDQALPASNGLDVTFDQWQYGSTTPATPADGISFFLVNGDVTLKHPGAFGGSLGYAQKLPDDNPALGFLPGVDSGYLGVGLDVLGNYFGDWEHRGNGCAQRSPAGTGFHIPAPGPNMVTVRGPGDGTEGYCFLTATTSNFSTSGPWPSTLPGTLQGPLTSLPPGVTAAQAQTLLEPSRRRVNVHLTPAPSPVLTVSVDFNDGAGMQQVLSTPAPSPVPATYKFGFAGSTGLFTDVHLIRNVVISTEQPLPELNLVKQVHQPLPGVLTVGTEIQYDFVVTNSGTVPINNLAVNDPKVGPVTCPVSVLAPGETVTCTSTYLITAQDAAAGHVFNTAVATGTADSNPVTSPPSSEDVPVVAPPGLDVIKHADAPGPFHVGDSVSYTYVVTNTGGTEITDLAIADDRVTGITCDTTVLAPRGSPGDATKCHGTYVITAADADLGSVTNHATASGVSNGQPVTSPETEATVVVIGPSSLALDKQADTTGPVRVGDTVNYTYTVTNTGSTVLDNILVSDDHVTPVTCDLTSLNPGQSTLCHGSYVVTDADLALGHLTNRAEAAGTNPQGETVLSPPVEVTLPVIGVAHLTLDKHADTPGPFHLGDTVNYTYTVTNTGSAAVNNLTVSDDHVSSVICDTTSLNPGQSTLCHGSYVVTEADVTAGHVTNTAQASGTDPQGLVVESPPADATVPVIGVGLLALEKQPDTTGPVHVGDTVTYTYTVTNTGTAVVNNITVTDDHVSSVVCDTTSLNPGQSTLCHGSYVVTAADVTAGHVTNVAHANGTDPQGLPVESPPADATVPVIGVGLLAIEKQPDTAGPVQVGDTVTYTYTVTNTGTAVVDNITVTDDHVATVTCDLTSLNPGQSTLCHGSYTITAADVAAGHVTNVAHASGTDPQGVPVESPPADATVPVIGVGVLALEKQPDTAGPVHVGDTVNYTYTVTNTGTAVLSNVTVTDDHVATVTCDTTTLNPGQSTLCHGSYVVTAADVTAGHVTNVAHANATDPQGVPVESPPADATVPVIGVGVLAIEKQPDTAGPVHVGDTVNYTYTVTNTGTGVVNNITVTDDHVATVTCDTTTLNPGQSTLCHGSYVVTAADVTAGHVTNVAHANGTDPQGLPVESPPADATVPVIGVGQLGFEKRADSAGPFRVGETVSYTYTVTNTGTAVVSNITVADDHVSSVTCDATTLNPGQSTLCHGSYVVTAADVAAGHVTNTAHANGTDPQGEAVHSPPADVTVPTVGAGQLAFEKRADSAGPFRVGETVAYTYTVTNTGTAVVSNITVTDDHVAAVSCDATSLNPGQSTLCHGSYVVTAADVAAGHVTNTAHANGTGPQGEPVESPSDDVTVPTVGAGQLAFEKRADSAGPFGVGDVVNYTYTVTNSGTAVVNNVTVTDDRVSSVTCDATTLNPGQSTTCHGSYTVTEADVTAGHVTNTAHANGTGPQGEPVQSPPAEVTVPVVGASSLVVVKTADTPGPVQVGDTVTYTYTVTNTGSVVLSDLVVTDDRVQQVSCEASVLEPGQSTTCRGTYVVTEEDAKAGHVTNRATASARDPQGQVVESEPVELCIEVWFCPPHDKDKDKWKGKGGKGCSERPGGPAGPPEPPHGGRPGGLPDTGSPVALAGMAGGGLLTAGGALLLVRARRRVTARRFVG</sequence>
<dbReference type="SUPFAM" id="SSF49899">
    <property type="entry name" value="Concanavalin A-like lectins/glucanases"/>
    <property type="match status" value="1"/>
</dbReference>
<evidence type="ECO:0000259" key="3">
    <source>
        <dbReference type="Pfam" id="PF24346"/>
    </source>
</evidence>
<dbReference type="InterPro" id="IPR055354">
    <property type="entry name" value="DUF7507"/>
</dbReference>
<feature type="domain" description="DUF7507" evidence="3">
    <location>
        <begin position="359"/>
        <end position="455"/>
    </location>
</feature>
<evidence type="ECO:0000256" key="2">
    <source>
        <dbReference type="SAM" id="Phobius"/>
    </source>
</evidence>
<dbReference type="InterPro" id="IPR047589">
    <property type="entry name" value="DUF11_rpt"/>
</dbReference>
<dbReference type="Gene3D" id="2.60.40.10">
    <property type="entry name" value="Immunoglobulins"/>
    <property type="match status" value="3"/>
</dbReference>
<dbReference type="PANTHER" id="PTHR34819:SF3">
    <property type="entry name" value="CELL SURFACE PROTEIN"/>
    <property type="match status" value="1"/>
</dbReference>
<evidence type="ECO:0000256" key="1">
    <source>
        <dbReference type="SAM" id="MobiDB-lite"/>
    </source>
</evidence>
<dbReference type="GO" id="GO:0005975">
    <property type="term" value="P:carbohydrate metabolic process"/>
    <property type="evidence" value="ECO:0007669"/>
    <property type="project" value="UniProtKB-ARBA"/>
</dbReference>
<feature type="compositionally biased region" description="Pro residues" evidence="1">
    <location>
        <begin position="1695"/>
        <end position="1704"/>
    </location>
</feature>
<feature type="region of interest" description="Disordered" evidence="1">
    <location>
        <begin position="1676"/>
        <end position="1717"/>
    </location>
</feature>
<feature type="transmembrane region" description="Helical" evidence="2">
    <location>
        <begin position="1717"/>
        <end position="1737"/>
    </location>
</feature>
<reference evidence="4 5" key="1">
    <citation type="submission" date="2014-05" db="EMBL/GenBank/DDBJ databases">
        <title>Draft Genome Sequence of Kitasatospora cheerisanensis KCTC 2395.</title>
        <authorList>
            <person name="Nam D.H."/>
        </authorList>
    </citation>
    <scope>NUCLEOTIDE SEQUENCE [LARGE SCALE GENOMIC DNA]</scope>
    <source>
        <strain evidence="4 5">KCTC 2395</strain>
    </source>
</reference>
<keyword evidence="5" id="KW-1185">Reference proteome</keyword>
<name>A0A066YGL0_9ACTN</name>
<evidence type="ECO:0000313" key="4">
    <source>
        <dbReference type="EMBL" id="KDN80623.1"/>
    </source>
</evidence>
<protein>
    <recommendedName>
        <fullName evidence="3">DUF7507 domain-containing protein</fullName>
    </recommendedName>
</protein>
<feature type="domain" description="DUF7507" evidence="3">
    <location>
        <begin position="1562"/>
        <end position="1658"/>
    </location>
</feature>